<dbReference type="SMART" id="SM00533">
    <property type="entry name" value="MUTSd"/>
    <property type="match status" value="1"/>
</dbReference>
<evidence type="ECO:0000313" key="9">
    <source>
        <dbReference type="EMBL" id="SJZ30054.1"/>
    </source>
</evidence>
<dbReference type="SUPFAM" id="SSF48334">
    <property type="entry name" value="DNA repair protein MutS, domain III"/>
    <property type="match status" value="1"/>
</dbReference>
<dbReference type="InterPro" id="IPR000432">
    <property type="entry name" value="DNA_mismatch_repair_MutS_C"/>
</dbReference>
<dbReference type="SUPFAM" id="SSF160443">
    <property type="entry name" value="SMR domain-like"/>
    <property type="match status" value="1"/>
</dbReference>
<dbReference type="FunFam" id="3.40.50.300:FF:000830">
    <property type="entry name" value="Endonuclease MutS2"/>
    <property type="match status" value="1"/>
</dbReference>
<evidence type="ECO:0000256" key="4">
    <source>
        <dbReference type="ARBA" id="ARBA00022840"/>
    </source>
</evidence>
<dbReference type="InterPro" id="IPR036063">
    <property type="entry name" value="Smr_dom_sf"/>
</dbReference>
<proteinExistence type="inferred from homology"/>
<dbReference type="Pfam" id="PF00488">
    <property type="entry name" value="MutS_V"/>
    <property type="match status" value="1"/>
</dbReference>
<dbReference type="GO" id="GO:0045910">
    <property type="term" value="P:negative regulation of DNA recombination"/>
    <property type="evidence" value="ECO:0007669"/>
    <property type="project" value="InterPro"/>
</dbReference>
<dbReference type="GO" id="GO:0072344">
    <property type="term" value="P:rescue of stalled ribosome"/>
    <property type="evidence" value="ECO:0007669"/>
    <property type="project" value="UniProtKB-UniRule"/>
</dbReference>
<dbReference type="InterPro" id="IPR007696">
    <property type="entry name" value="DNA_mismatch_repair_MutS_core"/>
</dbReference>
<protein>
    <recommendedName>
        <fullName evidence="7">Endonuclease MutS2</fullName>
        <ecNumber evidence="7">3.1.-.-</ecNumber>
    </recommendedName>
    <alternativeName>
        <fullName evidence="7">Ribosome-associated protein quality control-upstream factor</fullName>
        <shortName evidence="7">RQC-upstream factor</shortName>
        <shortName evidence="7">RqcU</shortName>
        <ecNumber evidence="7">3.6.4.-</ecNumber>
    </alternativeName>
</protein>
<dbReference type="InterPro" id="IPR027417">
    <property type="entry name" value="P-loop_NTPase"/>
</dbReference>
<keyword evidence="2 7" id="KW-0547">Nucleotide-binding</keyword>
<dbReference type="Gene3D" id="3.40.50.300">
    <property type="entry name" value="P-loop containing nucleotide triphosphate hydrolases"/>
    <property type="match status" value="1"/>
</dbReference>
<dbReference type="InterPro" id="IPR036187">
    <property type="entry name" value="DNA_mismatch_repair_MutS_sf"/>
</dbReference>
<dbReference type="GO" id="GO:0019843">
    <property type="term" value="F:rRNA binding"/>
    <property type="evidence" value="ECO:0007669"/>
    <property type="project" value="UniProtKB-UniRule"/>
</dbReference>
<dbReference type="GeneID" id="78315677"/>
<comment type="function">
    <text evidence="7">Acts as a ribosome collision sensor, splitting the ribosome into its 2 subunits. Detects stalled/collided 70S ribosomes which it binds and splits by an ATP-hydrolysis driven conformational change. Acts upstream of the ribosome quality control system (RQC), a ribosome-associated complex that mediates the extraction of incompletely synthesized nascent chains from stalled ribosomes and their subsequent degradation. Probably generates substrates for RQC.</text>
</comment>
<dbReference type="GO" id="GO:0140664">
    <property type="term" value="F:ATP-dependent DNA damage sensor activity"/>
    <property type="evidence" value="ECO:0007669"/>
    <property type="project" value="InterPro"/>
</dbReference>
<evidence type="ECO:0000256" key="2">
    <source>
        <dbReference type="ARBA" id="ARBA00022741"/>
    </source>
</evidence>
<evidence type="ECO:0000256" key="7">
    <source>
        <dbReference type="HAMAP-Rule" id="MF_00092"/>
    </source>
</evidence>
<dbReference type="GO" id="GO:0030983">
    <property type="term" value="F:mismatched DNA binding"/>
    <property type="evidence" value="ECO:0007669"/>
    <property type="project" value="InterPro"/>
</dbReference>
<dbReference type="Gene3D" id="3.30.1370.110">
    <property type="match status" value="1"/>
</dbReference>
<comment type="similarity">
    <text evidence="7">Belongs to the DNA mismatch repair MutS family. MutS2 subfamily.</text>
</comment>
<evidence type="ECO:0000256" key="3">
    <source>
        <dbReference type="ARBA" id="ARBA00022801"/>
    </source>
</evidence>
<gene>
    <name evidence="7" type="primary">mutS2</name>
    <name evidence="7" type="synonym">rqcU</name>
    <name evidence="9" type="ORF">SAMN02745149_00356</name>
</gene>
<evidence type="ECO:0000256" key="6">
    <source>
        <dbReference type="ARBA" id="ARBA00023125"/>
    </source>
</evidence>
<feature type="domain" description="Smr" evidence="8">
    <location>
        <begin position="759"/>
        <end position="832"/>
    </location>
</feature>
<accession>A0A1T4JIQ8</accession>
<name>A0A1T4JIQ8_TREPO</name>
<dbReference type="EMBL" id="FUWG01000003">
    <property type="protein sequence ID" value="SJZ30054.1"/>
    <property type="molecule type" value="Genomic_DNA"/>
</dbReference>
<dbReference type="CDD" id="cd03280">
    <property type="entry name" value="ABC_MutS2"/>
    <property type="match status" value="1"/>
</dbReference>
<keyword evidence="1 7" id="KW-0699">rRNA-binding</keyword>
<keyword evidence="4 7" id="KW-0067">ATP-binding</keyword>
<reference evidence="9 10" key="1">
    <citation type="submission" date="2017-02" db="EMBL/GenBank/DDBJ databases">
        <authorList>
            <person name="Peterson S.W."/>
        </authorList>
    </citation>
    <scope>NUCLEOTIDE SEQUENCE [LARGE SCALE GENOMIC DNA]</scope>
    <source>
        <strain evidence="9 10">ATCC BAA-908</strain>
    </source>
</reference>
<dbReference type="GO" id="GO:0006298">
    <property type="term" value="P:mismatch repair"/>
    <property type="evidence" value="ECO:0007669"/>
    <property type="project" value="InterPro"/>
</dbReference>
<dbReference type="SMART" id="SM00534">
    <property type="entry name" value="MUTSac"/>
    <property type="match status" value="1"/>
</dbReference>
<dbReference type="RefSeq" id="WP_078932288.1">
    <property type="nucleotide sequence ID" value="NZ_FUWG01000003.1"/>
</dbReference>
<keyword evidence="7" id="KW-0540">Nuclease</keyword>
<dbReference type="GO" id="GO:0043023">
    <property type="term" value="F:ribosomal large subunit binding"/>
    <property type="evidence" value="ECO:0007669"/>
    <property type="project" value="UniProtKB-UniRule"/>
</dbReference>
<keyword evidence="5 7" id="KW-0694">RNA-binding</keyword>
<dbReference type="GO" id="GO:0004519">
    <property type="term" value="F:endonuclease activity"/>
    <property type="evidence" value="ECO:0007669"/>
    <property type="project" value="UniProtKB-UniRule"/>
</dbReference>
<keyword evidence="3 7" id="KW-0378">Hydrolase</keyword>
<dbReference type="SMART" id="SM00463">
    <property type="entry name" value="SMR"/>
    <property type="match status" value="1"/>
</dbReference>
<keyword evidence="7" id="KW-0255">Endonuclease</keyword>
<dbReference type="EC" id="3.1.-.-" evidence="7"/>
<dbReference type="Proteomes" id="UP000190423">
    <property type="component" value="Unassembled WGS sequence"/>
</dbReference>
<comment type="subunit">
    <text evidence="7">Homodimer. Binds to stalled ribosomes, contacting rRNA.</text>
</comment>
<feature type="binding site" evidence="7">
    <location>
        <begin position="332"/>
        <end position="339"/>
    </location>
    <ligand>
        <name>ATP</name>
        <dbReference type="ChEBI" id="CHEBI:30616"/>
    </ligand>
</feature>
<dbReference type="PANTHER" id="PTHR48466:SF2">
    <property type="entry name" value="OS10G0509000 PROTEIN"/>
    <property type="match status" value="1"/>
</dbReference>
<keyword evidence="6 7" id="KW-0238">DNA-binding</keyword>
<dbReference type="GO" id="GO:0005524">
    <property type="term" value="F:ATP binding"/>
    <property type="evidence" value="ECO:0007669"/>
    <property type="project" value="UniProtKB-UniRule"/>
</dbReference>
<dbReference type="HAMAP" id="MF_00092">
    <property type="entry name" value="MutS2"/>
    <property type="match status" value="1"/>
</dbReference>
<dbReference type="PROSITE" id="PS50828">
    <property type="entry name" value="SMR"/>
    <property type="match status" value="1"/>
</dbReference>
<dbReference type="SUPFAM" id="SSF52540">
    <property type="entry name" value="P-loop containing nucleoside triphosphate hydrolases"/>
    <property type="match status" value="1"/>
</dbReference>
<evidence type="ECO:0000313" key="10">
    <source>
        <dbReference type="Proteomes" id="UP000190423"/>
    </source>
</evidence>
<dbReference type="AlphaFoldDB" id="A0A1T4JIQ8"/>
<dbReference type="InterPro" id="IPR002625">
    <property type="entry name" value="Smr_dom"/>
</dbReference>
<sequence>MDKKTLTELDFYRIRDEIAGFCVSEEGAYMLSHLEPLSKSDEIEARKNLSREWFTYIHTARNNALNSWQPVFPVFKMISVQGAAVSLEQLHSVLQFCVAVKNVTDAVLNAEEELNLKSLASLVRSIPDISSVYGEINRIMTSDGQLRDLPELRAIRAKIAELNAKIKSILRSFTSGTKYADILESAVPVLKNGRQVLAVKSNRRASVPGIIHEVSHTGQTVFIEPEESVRCSNELVEAEFELQAEIRRIIVDVVSKIAPFSFDLVQALKIMEKLDGTRAAAAWGKANGCVFADTCKEEPLLLIGARHPLLGEKAVPVDIRFMEGKRILIITGPNTGGKTVTLKTIALFALLNQCGFPVPAKEGSRLPVFSGIYADIGDEQSLDQSLSTFSGHMKNIARAVRCAGESSLVLLDELGSGTDPQEGAAVSMAVLDRLIEKKSFVLITTHQGIIKNYGYTHPECINASVEFNSDTLSPTYRLMMGIPGESHALEIAEKSGLPKDIVQKARDYIVSEKADVSSLIKGLTQKHAELDGLLAEIKEREEALLESIRKNDLKALQLRQKEHEIKKGIQREAEDFLVQTRKDLENLVRVLKEGEVTREKTLGVRKFISDFTAAVSERDEKLSEEEHKIAEETLRLENEEKKRISHKPSKKRMKTSDALKNAVSISSSVMQENSALQKEPVFEPGAEVKSVSSNQTGIIDAPAGKGRWTVLFGSIKMTLRQSELVLVKNRTALKPSVSYSVDLAESGSAEEKPAFELRLLGLRAEEAVRALERQLDLCALNNFRQFSIIHGKGSGVLQQTVHDYLSNCPSVLNFTFAPPEDGGFGKTYVSLR</sequence>
<dbReference type="STRING" id="261392.SAMN02745149_00356"/>
<dbReference type="InterPro" id="IPR045076">
    <property type="entry name" value="MutS"/>
</dbReference>
<evidence type="ECO:0000256" key="1">
    <source>
        <dbReference type="ARBA" id="ARBA00022730"/>
    </source>
</evidence>
<keyword evidence="10" id="KW-1185">Reference proteome</keyword>
<dbReference type="NCBIfam" id="TIGR01069">
    <property type="entry name" value="mutS2"/>
    <property type="match status" value="1"/>
</dbReference>
<dbReference type="InterPro" id="IPR005747">
    <property type="entry name" value="MutS2"/>
</dbReference>
<dbReference type="Pfam" id="PF20297">
    <property type="entry name" value="MSSS"/>
    <property type="match status" value="1"/>
</dbReference>
<dbReference type="GO" id="GO:0016887">
    <property type="term" value="F:ATP hydrolysis activity"/>
    <property type="evidence" value="ECO:0007669"/>
    <property type="project" value="InterPro"/>
</dbReference>
<dbReference type="PANTHER" id="PTHR48466">
    <property type="entry name" value="OS10G0509000 PROTEIN-RELATED"/>
    <property type="match status" value="1"/>
</dbReference>
<dbReference type="EC" id="3.6.4.-" evidence="7"/>
<dbReference type="Pfam" id="PF01713">
    <property type="entry name" value="Smr"/>
    <property type="match status" value="1"/>
</dbReference>
<comment type="function">
    <text evidence="7">Endonuclease that is involved in the suppression of homologous recombination and thus may have a key role in the control of bacterial genetic diversity.</text>
</comment>
<dbReference type="PROSITE" id="PS00486">
    <property type="entry name" value="DNA_MISMATCH_REPAIR_2"/>
    <property type="match status" value="1"/>
</dbReference>
<dbReference type="PIRSF" id="PIRSF005814">
    <property type="entry name" value="MutS_YshD"/>
    <property type="match status" value="1"/>
</dbReference>
<evidence type="ECO:0000256" key="5">
    <source>
        <dbReference type="ARBA" id="ARBA00022884"/>
    </source>
</evidence>
<dbReference type="OrthoDB" id="9808166at2"/>
<evidence type="ECO:0000259" key="8">
    <source>
        <dbReference type="PROSITE" id="PS50828"/>
    </source>
</evidence>
<organism evidence="9 10">
    <name type="scientific">Treponema porcinum</name>
    <dbReference type="NCBI Taxonomy" id="261392"/>
    <lineage>
        <taxon>Bacteria</taxon>
        <taxon>Pseudomonadati</taxon>
        <taxon>Spirochaetota</taxon>
        <taxon>Spirochaetia</taxon>
        <taxon>Spirochaetales</taxon>
        <taxon>Treponemataceae</taxon>
        <taxon>Treponema</taxon>
    </lineage>
</organism>
<dbReference type="InterPro" id="IPR046893">
    <property type="entry name" value="MSSS"/>
</dbReference>